<dbReference type="InterPro" id="IPR004573">
    <property type="entry name" value="rRNA_ssu_MeTfrase_B"/>
</dbReference>
<feature type="active site" description="Nucleophile" evidence="13">
    <location>
        <position position="377"/>
    </location>
</feature>
<feature type="domain" description="SAM-dependent MTase RsmB/NOP-type" evidence="14">
    <location>
        <begin position="166"/>
        <end position="423"/>
    </location>
</feature>
<evidence type="ECO:0000256" key="10">
    <source>
        <dbReference type="ARBA" id="ARBA00030399"/>
    </source>
</evidence>
<comment type="similarity">
    <text evidence="13">Belongs to the class I-like SAM-binding methyltransferase superfamily. RsmB/NOP family.</text>
</comment>
<dbReference type="NCBIfam" id="NF011494">
    <property type="entry name" value="PRK14902.1"/>
    <property type="match status" value="1"/>
</dbReference>
<evidence type="ECO:0000256" key="1">
    <source>
        <dbReference type="ARBA" id="ARBA00002724"/>
    </source>
</evidence>
<dbReference type="InterPro" id="IPR006027">
    <property type="entry name" value="NusB_RsmB_TIM44"/>
</dbReference>
<evidence type="ECO:0000256" key="11">
    <source>
        <dbReference type="ARBA" id="ARBA00031088"/>
    </source>
</evidence>
<dbReference type="EMBL" id="PDYF01000008">
    <property type="protein sequence ID" value="PHU35869.1"/>
    <property type="molecule type" value="Genomic_DNA"/>
</dbReference>
<dbReference type="CDD" id="cd02440">
    <property type="entry name" value="AdoMet_MTases"/>
    <property type="match status" value="1"/>
</dbReference>
<evidence type="ECO:0000256" key="5">
    <source>
        <dbReference type="ARBA" id="ARBA00022552"/>
    </source>
</evidence>
<dbReference type="EC" id="2.1.1.176" evidence="3"/>
<evidence type="ECO:0000313" key="16">
    <source>
        <dbReference type="Proteomes" id="UP000225889"/>
    </source>
</evidence>
<keyword evidence="7 13" id="KW-0808">Transferase</keyword>
<keyword evidence="4" id="KW-0963">Cytoplasm</keyword>
<dbReference type="InterPro" id="IPR023267">
    <property type="entry name" value="RCMT"/>
</dbReference>
<dbReference type="Pfam" id="PF01189">
    <property type="entry name" value="Methyltr_RsmB-F"/>
    <property type="match status" value="1"/>
</dbReference>
<evidence type="ECO:0000256" key="2">
    <source>
        <dbReference type="ARBA" id="ARBA00004496"/>
    </source>
</evidence>
<dbReference type="Proteomes" id="UP000225889">
    <property type="component" value="Unassembled WGS sequence"/>
</dbReference>
<dbReference type="NCBIfam" id="TIGR00563">
    <property type="entry name" value="rsmB"/>
    <property type="match status" value="1"/>
</dbReference>
<dbReference type="GO" id="GO:0008649">
    <property type="term" value="F:rRNA methyltransferase activity"/>
    <property type="evidence" value="ECO:0007669"/>
    <property type="project" value="InterPro"/>
</dbReference>
<proteinExistence type="inferred from homology"/>
<dbReference type="Gene3D" id="3.40.50.150">
    <property type="entry name" value="Vaccinia Virus protein VP39"/>
    <property type="match status" value="1"/>
</dbReference>
<dbReference type="Pfam" id="PF22458">
    <property type="entry name" value="RsmF-B_ferredox"/>
    <property type="match status" value="1"/>
</dbReference>
<evidence type="ECO:0000256" key="3">
    <source>
        <dbReference type="ARBA" id="ARBA00012140"/>
    </source>
</evidence>
<dbReference type="PRINTS" id="PR02008">
    <property type="entry name" value="RCMTFAMILY"/>
</dbReference>
<dbReference type="InterPro" id="IPR035926">
    <property type="entry name" value="NusB-like_sf"/>
</dbReference>
<name>A0A2G3DXZ1_9FIRM</name>
<reference evidence="15 16" key="1">
    <citation type="submission" date="2017-10" db="EMBL/GenBank/DDBJ databases">
        <title>Resolving the taxonomy of Roseburia spp., Eubacterium rectale and Agathobacter spp. through phylogenomic analysis.</title>
        <authorList>
            <person name="Sheridan P.O."/>
            <person name="Walker A.W."/>
            <person name="Duncan S.H."/>
            <person name="Scott K.P."/>
            <person name="Toole P.W.O."/>
            <person name="Luis P."/>
            <person name="Flint H.J."/>
        </authorList>
    </citation>
    <scope>NUCLEOTIDE SEQUENCE [LARGE SCALE GENOMIC DNA]</scope>
    <source>
        <strain evidence="15 16">JK626</strain>
    </source>
</reference>
<keyword evidence="8 13" id="KW-0949">S-adenosyl-L-methionine</keyword>
<keyword evidence="9 13" id="KW-0694">RNA-binding</keyword>
<comment type="catalytic activity">
    <reaction evidence="12">
        <text>cytidine(967) in 16S rRNA + S-adenosyl-L-methionine = 5-methylcytidine(967) in 16S rRNA + S-adenosyl-L-homocysteine + H(+)</text>
        <dbReference type="Rhea" id="RHEA:42748"/>
        <dbReference type="Rhea" id="RHEA-COMP:10219"/>
        <dbReference type="Rhea" id="RHEA-COMP:10220"/>
        <dbReference type="ChEBI" id="CHEBI:15378"/>
        <dbReference type="ChEBI" id="CHEBI:57856"/>
        <dbReference type="ChEBI" id="CHEBI:59789"/>
        <dbReference type="ChEBI" id="CHEBI:74483"/>
        <dbReference type="ChEBI" id="CHEBI:82748"/>
        <dbReference type="EC" id="2.1.1.176"/>
    </reaction>
</comment>
<comment type="subcellular location">
    <subcellularLocation>
        <location evidence="2">Cytoplasm</location>
    </subcellularLocation>
</comment>
<accession>A0A2G3DXZ1</accession>
<dbReference type="AlphaFoldDB" id="A0A2G3DXZ1"/>
<evidence type="ECO:0000256" key="7">
    <source>
        <dbReference type="ARBA" id="ARBA00022679"/>
    </source>
</evidence>
<dbReference type="GO" id="GO:0005737">
    <property type="term" value="C:cytoplasm"/>
    <property type="evidence" value="ECO:0007669"/>
    <property type="project" value="UniProtKB-SubCell"/>
</dbReference>
<comment type="caution">
    <text evidence="15">The sequence shown here is derived from an EMBL/GenBank/DDBJ whole genome shotgun (WGS) entry which is preliminary data.</text>
</comment>
<dbReference type="InterPro" id="IPR049560">
    <property type="entry name" value="MeTrfase_RsmB-F_NOP2_cat"/>
</dbReference>
<dbReference type="Gene3D" id="3.30.70.1170">
    <property type="entry name" value="Sun protein, domain 3"/>
    <property type="match status" value="1"/>
</dbReference>
<reference evidence="15 16" key="2">
    <citation type="submission" date="2017-10" db="EMBL/GenBank/DDBJ databases">
        <authorList>
            <person name="Banno H."/>
            <person name="Chua N.-H."/>
        </authorList>
    </citation>
    <scope>NUCLEOTIDE SEQUENCE [LARGE SCALE GENOMIC DNA]</scope>
    <source>
        <strain evidence="15 16">JK626</strain>
    </source>
</reference>
<dbReference type="Gene3D" id="1.10.940.10">
    <property type="entry name" value="NusB-like"/>
    <property type="match status" value="1"/>
</dbReference>
<comment type="function">
    <text evidence="1">Specifically methylates the cytosine at position 967 (m5C967) of 16S rRNA.</text>
</comment>
<dbReference type="PANTHER" id="PTHR22807">
    <property type="entry name" value="NOP2 YEAST -RELATED NOL1/NOP2/FMU SUN DOMAIN-CONTAINING"/>
    <property type="match status" value="1"/>
</dbReference>
<dbReference type="InterPro" id="IPR001678">
    <property type="entry name" value="MeTrfase_RsmB-F_NOP2_dom"/>
</dbReference>
<evidence type="ECO:0000256" key="12">
    <source>
        <dbReference type="ARBA" id="ARBA00047283"/>
    </source>
</evidence>
<dbReference type="SUPFAM" id="SSF48013">
    <property type="entry name" value="NusB-like"/>
    <property type="match status" value="1"/>
</dbReference>
<protein>
    <recommendedName>
        <fullName evidence="3">16S rRNA (cytosine(967)-C(5))-methyltransferase</fullName>
        <ecNumber evidence="3">2.1.1.176</ecNumber>
    </recommendedName>
    <alternativeName>
        <fullName evidence="10">16S rRNA m5C967 methyltransferase</fullName>
    </alternativeName>
    <alternativeName>
        <fullName evidence="11">rRNA (cytosine-C(5)-)-methyltransferase RsmB</fullName>
    </alternativeName>
</protein>
<evidence type="ECO:0000313" key="15">
    <source>
        <dbReference type="EMBL" id="PHU35869.1"/>
    </source>
</evidence>
<gene>
    <name evidence="15" type="ORF">CSX01_04475</name>
</gene>
<dbReference type="SUPFAM" id="SSF53335">
    <property type="entry name" value="S-adenosyl-L-methionine-dependent methyltransferases"/>
    <property type="match status" value="1"/>
</dbReference>
<feature type="binding site" evidence="13">
    <location>
        <position position="324"/>
    </location>
    <ligand>
        <name>S-adenosyl-L-methionine</name>
        <dbReference type="ChEBI" id="CHEBI:59789"/>
    </ligand>
</feature>
<feature type="binding site" evidence="13">
    <location>
        <position position="306"/>
    </location>
    <ligand>
        <name>S-adenosyl-L-methionine</name>
        <dbReference type="ChEBI" id="CHEBI:59789"/>
    </ligand>
</feature>
<evidence type="ECO:0000256" key="6">
    <source>
        <dbReference type="ARBA" id="ARBA00022603"/>
    </source>
</evidence>
<dbReference type="RefSeq" id="WP_099391583.1">
    <property type="nucleotide sequence ID" value="NZ_PDYF01000008.1"/>
</dbReference>
<dbReference type="GO" id="GO:0006355">
    <property type="term" value="P:regulation of DNA-templated transcription"/>
    <property type="evidence" value="ECO:0007669"/>
    <property type="project" value="InterPro"/>
</dbReference>
<keyword evidence="5" id="KW-0698">rRNA processing</keyword>
<evidence type="ECO:0000256" key="4">
    <source>
        <dbReference type="ARBA" id="ARBA00022490"/>
    </source>
</evidence>
<evidence type="ECO:0000256" key="9">
    <source>
        <dbReference type="ARBA" id="ARBA00022884"/>
    </source>
</evidence>
<dbReference type="InterPro" id="IPR029063">
    <property type="entry name" value="SAM-dependent_MTases_sf"/>
</dbReference>
<dbReference type="PANTHER" id="PTHR22807:SF53">
    <property type="entry name" value="RIBOSOMAL RNA SMALL SUBUNIT METHYLTRANSFERASE B-RELATED"/>
    <property type="match status" value="1"/>
</dbReference>
<keyword evidence="6 13" id="KW-0489">Methyltransferase</keyword>
<dbReference type="PROSITE" id="PS51686">
    <property type="entry name" value="SAM_MT_RSMB_NOP"/>
    <property type="match status" value="1"/>
</dbReference>
<dbReference type="FunFam" id="3.30.70.1170:FF:000003">
    <property type="entry name" value="16S rRNA (Cytosine(967)-C(5))-methyltransferase RsmB"/>
    <property type="match status" value="1"/>
</dbReference>
<evidence type="ECO:0000256" key="8">
    <source>
        <dbReference type="ARBA" id="ARBA00022691"/>
    </source>
</evidence>
<evidence type="ECO:0000256" key="13">
    <source>
        <dbReference type="PROSITE-ProRule" id="PRU01023"/>
    </source>
</evidence>
<dbReference type="InterPro" id="IPR054728">
    <property type="entry name" value="RsmB-like_ferredoxin"/>
</dbReference>
<evidence type="ECO:0000259" key="14">
    <source>
        <dbReference type="PROSITE" id="PS51686"/>
    </source>
</evidence>
<dbReference type="Pfam" id="PF01029">
    <property type="entry name" value="NusB"/>
    <property type="match status" value="1"/>
</dbReference>
<sequence>MAGISNREIALETLIEILEHGQFSHIYLKAVLDKYSYLDKNERAFINRLVNGTVERKIQLDYIIDSFSKTKAKKMKPLIRTIMRMGVYEIFYMDAVPDSATCNEYVKLAKKRGFAGLSGFVNGVLRNVSRNKDKIEFKELGVKYSIPQWLVDKWTKDYGVDEAEAIMAGFLEPQDLCVRVNTSKITREDLVKNLEESGVKVRICDTLDSALYISGYDSLVSLDAFKKGLFYVQDYSSQLVPKLAGVKATDHIIDVCSAPGGKALHCGELASDGLVVARDLTDAKVSIIQENINRTGATNVTAVKWDATVLDEDAVRKYDIVIADLPCSGLGIIRKKPDIKYNQTEDTLAELVALQGQILDTVCEYVKDGGVLCYSTCTINKDENENQVEHFLSLHKDFKMEKMTQLLPDREHDGFFICVMKKN</sequence>
<organism evidence="15 16">
    <name type="scientific">Pseudobutyrivibrio ruminis</name>
    <dbReference type="NCBI Taxonomy" id="46206"/>
    <lineage>
        <taxon>Bacteria</taxon>
        <taxon>Bacillati</taxon>
        <taxon>Bacillota</taxon>
        <taxon>Clostridia</taxon>
        <taxon>Lachnospirales</taxon>
        <taxon>Lachnospiraceae</taxon>
        <taxon>Pseudobutyrivibrio</taxon>
    </lineage>
</organism>
<feature type="binding site" evidence="13">
    <location>
        <position position="279"/>
    </location>
    <ligand>
        <name>S-adenosyl-L-methionine</name>
        <dbReference type="ChEBI" id="CHEBI:59789"/>
    </ligand>
</feature>
<dbReference type="GO" id="GO:0003723">
    <property type="term" value="F:RNA binding"/>
    <property type="evidence" value="ECO:0007669"/>
    <property type="project" value="UniProtKB-UniRule"/>
</dbReference>
<feature type="binding site" evidence="13">
    <location>
        <begin position="256"/>
        <end position="262"/>
    </location>
    <ligand>
        <name>S-adenosyl-L-methionine</name>
        <dbReference type="ChEBI" id="CHEBI:59789"/>
    </ligand>
</feature>